<name>A0A8J2J5R9_9HEXA</name>
<comment type="caution">
    <text evidence="1">The sequence shown here is derived from an EMBL/GenBank/DDBJ whole genome shotgun (WGS) entry which is preliminary data.</text>
</comment>
<keyword evidence="2" id="KW-1185">Reference proteome</keyword>
<evidence type="ECO:0000313" key="2">
    <source>
        <dbReference type="Proteomes" id="UP000708208"/>
    </source>
</evidence>
<dbReference type="Proteomes" id="UP000708208">
    <property type="component" value="Unassembled WGS sequence"/>
</dbReference>
<dbReference type="EMBL" id="CAJVCH010005323">
    <property type="protein sequence ID" value="CAG7657201.1"/>
    <property type="molecule type" value="Genomic_DNA"/>
</dbReference>
<dbReference type="AlphaFoldDB" id="A0A8J2J5R9"/>
<reference evidence="1" key="1">
    <citation type="submission" date="2021-06" db="EMBL/GenBank/DDBJ databases">
        <authorList>
            <person name="Hodson N. C."/>
            <person name="Mongue J. A."/>
            <person name="Jaron S. K."/>
        </authorList>
    </citation>
    <scope>NUCLEOTIDE SEQUENCE</scope>
</reference>
<gene>
    <name evidence="1" type="ORF">AFUS01_LOCUS974</name>
</gene>
<evidence type="ECO:0000313" key="1">
    <source>
        <dbReference type="EMBL" id="CAG7657201.1"/>
    </source>
</evidence>
<proteinExistence type="predicted"/>
<protein>
    <submittedName>
        <fullName evidence="1">Uncharacterized protein</fullName>
    </submittedName>
</protein>
<organism evidence="1 2">
    <name type="scientific">Allacma fusca</name>
    <dbReference type="NCBI Taxonomy" id="39272"/>
    <lineage>
        <taxon>Eukaryota</taxon>
        <taxon>Metazoa</taxon>
        <taxon>Ecdysozoa</taxon>
        <taxon>Arthropoda</taxon>
        <taxon>Hexapoda</taxon>
        <taxon>Collembola</taxon>
        <taxon>Symphypleona</taxon>
        <taxon>Sminthuridae</taxon>
        <taxon>Allacma</taxon>
    </lineage>
</organism>
<sequence>MCVGCRCVFIKDGQRFCAQCQWRTPAGANYQGLLSQQIRGMMEQQEAIK</sequence>
<feature type="non-terminal residue" evidence="1">
    <location>
        <position position="1"/>
    </location>
</feature>
<accession>A0A8J2J5R9</accession>